<keyword evidence="1" id="KW-0732">Signal</keyword>
<dbReference type="eggNOG" id="COG3188">
    <property type="taxonomic scope" value="Bacteria"/>
</dbReference>
<gene>
    <name evidence="4" type="ORF">GV64_16010</name>
</gene>
<evidence type="ECO:0000259" key="3">
    <source>
        <dbReference type="Pfam" id="PF16967"/>
    </source>
</evidence>
<proteinExistence type="predicted"/>
<feature type="domain" description="Pilus assembly protein E-set like" evidence="3">
    <location>
        <begin position="272"/>
        <end position="337"/>
    </location>
</feature>
<evidence type="ECO:0008006" key="6">
    <source>
        <dbReference type="Google" id="ProtNLM"/>
    </source>
</evidence>
<dbReference type="STRING" id="305900.GV64_16010"/>
<dbReference type="Pfam" id="PF16967">
    <property type="entry name" value="TcfC"/>
    <property type="match status" value="1"/>
</dbReference>
<dbReference type="RefSeq" id="WP_020584410.1">
    <property type="nucleotide sequence ID" value="NZ_JOJP01000001.1"/>
</dbReference>
<keyword evidence="5" id="KW-1185">Reference proteome</keyword>
<name>A0A081KD00_9GAMM</name>
<feature type="domain" description="Pilus assembly protein C-terminal" evidence="2">
    <location>
        <begin position="737"/>
        <end position="832"/>
    </location>
</feature>
<comment type="caution">
    <text evidence="4">The sequence shown here is derived from an EMBL/GenBank/DDBJ whole genome shotgun (WGS) entry which is preliminary data.</text>
</comment>
<dbReference type="Proteomes" id="UP000027997">
    <property type="component" value="Unassembled WGS sequence"/>
</dbReference>
<accession>A0A081KD00</accession>
<evidence type="ECO:0000259" key="2">
    <source>
        <dbReference type="Pfam" id="PF15976"/>
    </source>
</evidence>
<dbReference type="AlphaFoldDB" id="A0A081KD00"/>
<protein>
    <recommendedName>
        <fullName evidence="6">Pilus assembly protein E-set like domain-containing protein</fullName>
    </recommendedName>
</protein>
<sequence>MPDSALVRIKVAIVISVPLAIVPVVMAESMLAQVNPPQGFESLLKPQQSLVDIYYGGQLLISQMVTYTPEWVELSDPAAVVKVIPNLKDPETVRAALTGQLNNYGDDDCVTSETPGVRDQCDSEKPEIVSMLFSESRFRVTLLINPDFLATQVPAVLRYLPPSDSGWSMMQNVYGVWAGVRGVDDTDEYTLNLMSQLACQENSLHLNASYSNNQRFQIQDAFLRRNYQGQEYSGGIIESVGFGYTFVNNRSFAGVRIASSDQTRVDTDFRNGTPLDIFLPSRGRVEVLREGRLLESWFLEAGNHQLNTSAFPYGAYEIDIIIRSETGQVIQQERRFFAREYQLPPVGEWLYFVETGRVVNRDRPGTLPDRTDQWLTRAGVNRRLTNTLAGNVMVAADGHSQVMEAGAYHLGRFHELVPSLMVSAQGDYGAGISGRLWSDNVSISGSYYRLWRDDTSVLANSGLDSQPTLLGSAFQQTSFSASVSLLSGVLSYRYFHNHYREPVNDADNHGLDYRRSLYRSRDLNVDIRMSLSRSGNNDIALLSFEFLYNRNQWTFNALPQLEYQRNSDGHDRHGRMKVLANWSDRELLDGVIKADLGAETGPGDERYLTRLHVDNRFGGINLNANHTRNRFARTGFYSASFHSSLLANQSAIAVGGERLEDSALVIKVNQQEELGRNKDTSGNAVFDVRVDGYRRGYAVADKPSVVQLPAYHQYQVTLNPAGSSLYELNELERNVTLYPGNVVTLTFEATPLRLWFGRLVLQGEPLAGARIQGGLYQTATDEFGLFQVEAPADRKTLTVELHDGQICYLGLPANQDNAIQQMGTVNLDTVGCKSTD</sequence>
<dbReference type="InterPro" id="IPR032636">
    <property type="entry name" value="Pilus_assem_E-set-like_dom"/>
</dbReference>
<dbReference type="InterPro" id="IPR031917">
    <property type="entry name" value="Pilus_assem_C"/>
</dbReference>
<evidence type="ECO:0000313" key="5">
    <source>
        <dbReference type="Proteomes" id="UP000027997"/>
    </source>
</evidence>
<reference evidence="4 5" key="1">
    <citation type="submission" date="2014-06" db="EMBL/GenBank/DDBJ databases">
        <title>Whole Genome Sequences of Three Symbiotic Endozoicomonas Bacteria.</title>
        <authorList>
            <person name="Neave M.J."/>
            <person name="Apprill A."/>
            <person name="Voolstra C.R."/>
        </authorList>
    </citation>
    <scope>NUCLEOTIDE SEQUENCE [LARGE SCALE GENOMIC DNA]</scope>
    <source>
        <strain evidence="4 5">DSM 22380</strain>
    </source>
</reference>
<dbReference type="EMBL" id="JOJP01000001">
    <property type="protein sequence ID" value="KEI72026.1"/>
    <property type="molecule type" value="Genomic_DNA"/>
</dbReference>
<evidence type="ECO:0000313" key="4">
    <source>
        <dbReference type="EMBL" id="KEI72026.1"/>
    </source>
</evidence>
<dbReference type="Pfam" id="PF15976">
    <property type="entry name" value="CooC_C"/>
    <property type="match status" value="1"/>
</dbReference>
<organism evidence="4 5">
    <name type="scientific">Endozoicomonas elysicola</name>
    <dbReference type="NCBI Taxonomy" id="305900"/>
    <lineage>
        <taxon>Bacteria</taxon>
        <taxon>Pseudomonadati</taxon>
        <taxon>Pseudomonadota</taxon>
        <taxon>Gammaproteobacteria</taxon>
        <taxon>Oceanospirillales</taxon>
        <taxon>Endozoicomonadaceae</taxon>
        <taxon>Endozoicomonas</taxon>
    </lineage>
</organism>
<evidence type="ECO:0000256" key="1">
    <source>
        <dbReference type="ARBA" id="ARBA00022729"/>
    </source>
</evidence>